<sequence length="177" mass="18636">MCQRLQGRTLHRHIRNTKGAVQVEEAGRWKSVALRDPAHLDMHDPALTCLAAPTNRTAVNGYHSRMEEAVGVGGGAGGCEAGSASARTQGIRAVKRRRLVRAGAGLCAGLRRGGGSGRIPAVQCKCVPPLTCVLCTRLQGVTPPAAPPDPYTQPASERHARVDPTYHPVLSQPAGEA</sequence>
<feature type="region of interest" description="Disordered" evidence="1">
    <location>
        <begin position="146"/>
        <end position="177"/>
    </location>
</feature>
<dbReference type="GO" id="GO:0044545">
    <property type="term" value="C:NSL complex"/>
    <property type="evidence" value="ECO:0007669"/>
    <property type="project" value="TreeGrafter"/>
</dbReference>
<dbReference type="PANTHER" id="PTHR22443:SF18">
    <property type="entry name" value="NON-SPECIFIC LETHAL 1, ISOFORM M"/>
    <property type="match status" value="1"/>
</dbReference>
<dbReference type="AlphaFoldDB" id="A0A5B7J8N4"/>
<dbReference type="Proteomes" id="UP000324222">
    <property type="component" value="Unassembled WGS sequence"/>
</dbReference>
<gene>
    <name evidence="2" type="ORF">E2C01_083674</name>
</gene>
<name>A0A5B7J8N4_PORTR</name>
<protein>
    <submittedName>
        <fullName evidence="2">Uncharacterized protein</fullName>
    </submittedName>
</protein>
<organism evidence="2 3">
    <name type="scientific">Portunus trituberculatus</name>
    <name type="common">Swimming crab</name>
    <name type="synonym">Neptunus trituberculatus</name>
    <dbReference type="NCBI Taxonomy" id="210409"/>
    <lineage>
        <taxon>Eukaryota</taxon>
        <taxon>Metazoa</taxon>
        <taxon>Ecdysozoa</taxon>
        <taxon>Arthropoda</taxon>
        <taxon>Crustacea</taxon>
        <taxon>Multicrustacea</taxon>
        <taxon>Malacostraca</taxon>
        <taxon>Eumalacostraca</taxon>
        <taxon>Eucarida</taxon>
        <taxon>Decapoda</taxon>
        <taxon>Pleocyemata</taxon>
        <taxon>Brachyura</taxon>
        <taxon>Eubrachyura</taxon>
        <taxon>Portunoidea</taxon>
        <taxon>Portunidae</taxon>
        <taxon>Portuninae</taxon>
        <taxon>Portunus</taxon>
    </lineage>
</organism>
<dbReference type="InterPro" id="IPR026180">
    <property type="entry name" value="NSL1"/>
</dbReference>
<evidence type="ECO:0000313" key="3">
    <source>
        <dbReference type="Proteomes" id="UP000324222"/>
    </source>
</evidence>
<keyword evidence="3" id="KW-1185">Reference proteome</keyword>
<dbReference type="GO" id="GO:0035035">
    <property type="term" value="F:histone acetyltransferase binding"/>
    <property type="evidence" value="ECO:0007669"/>
    <property type="project" value="TreeGrafter"/>
</dbReference>
<dbReference type="PANTHER" id="PTHR22443">
    <property type="entry name" value="NON-SPECIFIC LETHAL 1, ISOFORM M"/>
    <property type="match status" value="1"/>
</dbReference>
<dbReference type="EMBL" id="VSRR010078857">
    <property type="protein sequence ID" value="MPC88754.1"/>
    <property type="molecule type" value="Genomic_DNA"/>
</dbReference>
<evidence type="ECO:0000256" key="1">
    <source>
        <dbReference type="SAM" id="MobiDB-lite"/>
    </source>
</evidence>
<evidence type="ECO:0000313" key="2">
    <source>
        <dbReference type="EMBL" id="MPC88754.1"/>
    </source>
</evidence>
<accession>A0A5B7J8N4</accession>
<dbReference type="OrthoDB" id="6022640at2759"/>
<proteinExistence type="predicted"/>
<comment type="caution">
    <text evidence="2">The sequence shown here is derived from an EMBL/GenBank/DDBJ whole genome shotgun (WGS) entry which is preliminary data.</text>
</comment>
<reference evidence="2 3" key="1">
    <citation type="submission" date="2019-05" db="EMBL/GenBank/DDBJ databases">
        <title>Another draft genome of Portunus trituberculatus and its Hox gene families provides insights of decapod evolution.</title>
        <authorList>
            <person name="Jeong J.-H."/>
            <person name="Song I."/>
            <person name="Kim S."/>
            <person name="Choi T."/>
            <person name="Kim D."/>
            <person name="Ryu S."/>
            <person name="Kim W."/>
        </authorList>
    </citation>
    <scope>NUCLEOTIDE SEQUENCE [LARGE SCALE GENOMIC DNA]</scope>
    <source>
        <tissue evidence="2">Muscle</tissue>
    </source>
</reference>